<evidence type="ECO:0000256" key="1">
    <source>
        <dbReference type="SAM" id="MobiDB-lite"/>
    </source>
</evidence>
<proteinExistence type="predicted"/>
<feature type="transmembrane region" description="Helical" evidence="2">
    <location>
        <begin position="246"/>
        <end position="268"/>
    </location>
</feature>
<keyword evidence="2" id="KW-0472">Membrane</keyword>
<feature type="compositionally biased region" description="Polar residues" evidence="1">
    <location>
        <begin position="34"/>
        <end position="51"/>
    </location>
</feature>
<dbReference type="RefSeq" id="XP_002290822.1">
    <property type="nucleotide sequence ID" value="XM_002290786.1"/>
</dbReference>
<evidence type="ECO:0000313" key="5">
    <source>
        <dbReference type="Proteomes" id="UP000001449"/>
    </source>
</evidence>
<dbReference type="eggNOG" id="ENOG502S0FN">
    <property type="taxonomic scope" value="Eukaryota"/>
</dbReference>
<dbReference type="EMBL" id="CM000642">
    <property type="protein sequence ID" value="EED92574.1"/>
    <property type="molecule type" value="Genomic_DNA"/>
</dbReference>
<protein>
    <submittedName>
        <fullName evidence="4">Uncharacterized protein</fullName>
    </submittedName>
</protein>
<dbReference type="InParanoid" id="B8C3J5"/>
<reference evidence="4 5" key="2">
    <citation type="journal article" date="2008" name="Nature">
        <title>The Phaeodactylum genome reveals the evolutionary history of diatom genomes.</title>
        <authorList>
            <person name="Bowler C."/>
            <person name="Allen A.E."/>
            <person name="Badger J.H."/>
            <person name="Grimwood J."/>
            <person name="Jabbari K."/>
            <person name="Kuo A."/>
            <person name="Maheswari U."/>
            <person name="Martens C."/>
            <person name="Maumus F."/>
            <person name="Otillar R.P."/>
            <person name="Rayko E."/>
            <person name="Salamov A."/>
            <person name="Vandepoele K."/>
            <person name="Beszteri B."/>
            <person name="Gruber A."/>
            <person name="Heijde M."/>
            <person name="Katinka M."/>
            <person name="Mock T."/>
            <person name="Valentin K."/>
            <person name="Verret F."/>
            <person name="Berges J.A."/>
            <person name="Brownlee C."/>
            <person name="Cadoret J.P."/>
            <person name="Chiovitti A."/>
            <person name="Choi C.J."/>
            <person name="Coesel S."/>
            <person name="De Martino A."/>
            <person name="Detter J.C."/>
            <person name="Durkin C."/>
            <person name="Falciatore A."/>
            <person name="Fournet J."/>
            <person name="Haruta M."/>
            <person name="Huysman M.J."/>
            <person name="Jenkins B.D."/>
            <person name="Jiroutova K."/>
            <person name="Jorgensen R.E."/>
            <person name="Joubert Y."/>
            <person name="Kaplan A."/>
            <person name="Kroger N."/>
            <person name="Kroth P.G."/>
            <person name="La Roche J."/>
            <person name="Lindquist E."/>
            <person name="Lommer M."/>
            <person name="Martin-Jezequel V."/>
            <person name="Lopez P.J."/>
            <person name="Lucas S."/>
            <person name="Mangogna M."/>
            <person name="McGinnis K."/>
            <person name="Medlin L.K."/>
            <person name="Montsant A."/>
            <person name="Oudot-Le Secq M.P."/>
            <person name="Napoli C."/>
            <person name="Obornik M."/>
            <person name="Parker M.S."/>
            <person name="Petit J.L."/>
            <person name="Porcel B.M."/>
            <person name="Poulsen N."/>
            <person name="Robison M."/>
            <person name="Rychlewski L."/>
            <person name="Rynearson T.A."/>
            <person name="Schmutz J."/>
            <person name="Shapiro H."/>
            <person name="Siaut M."/>
            <person name="Stanley M."/>
            <person name="Sussman M.R."/>
            <person name="Taylor A.R."/>
            <person name="Vardi A."/>
            <person name="von Dassow P."/>
            <person name="Vyverman W."/>
            <person name="Willis A."/>
            <person name="Wyrwicz L.S."/>
            <person name="Rokhsar D.S."/>
            <person name="Weissenbach J."/>
            <person name="Armbrust E.V."/>
            <person name="Green B.R."/>
            <person name="Van de Peer Y."/>
            <person name="Grigoriev I.V."/>
        </authorList>
    </citation>
    <scope>NUCLEOTIDE SEQUENCE [LARGE SCALE GENOMIC DNA]</scope>
    <source>
        <strain evidence="4 5">CCMP1335</strain>
    </source>
</reference>
<reference evidence="4 5" key="1">
    <citation type="journal article" date="2004" name="Science">
        <title>The genome of the diatom Thalassiosira pseudonana: ecology, evolution, and metabolism.</title>
        <authorList>
            <person name="Armbrust E.V."/>
            <person name="Berges J.A."/>
            <person name="Bowler C."/>
            <person name="Green B.R."/>
            <person name="Martinez D."/>
            <person name="Putnam N.H."/>
            <person name="Zhou S."/>
            <person name="Allen A.E."/>
            <person name="Apt K.E."/>
            <person name="Bechner M."/>
            <person name="Brzezinski M.A."/>
            <person name="Chaal B.K."/>
            <person name="Chiovitti A."/>
            <person name="Davis A.K."/>
            <person name="Demarest M.S."/>
            <person name="Detter J.C."/>
            <person name="Glavina T."/>
            <person name="Goodstein D."/>
            <person name="Hadi M.Z."/>
            <person name="Hellsten U."/>
            <person name="Hildebrand M."/>
            <person name="Jenkins B.D."/>
            <person name="Jurka J."/>
            <person name="Kapitonov V.V."/>
            <person name="Kroger N."/>
            <person name="Lau W.W."/>
            <person name="Lane T.W."/>
            <person name="Larimer F.W."/>
            <person name="Lippmeier J.C."/>
            <person name="Lucas S."/>
            <person name="Medina M."/>
            <person name="Montsant A."/>
            <person name="Obornik M."/>
            <person name="Parker M.S."/>
            <person name="Palenik B."/>
            <person name="Pazour G.J."/>
            <person name="Richardson P.M."/>
            <person name="Rynearson T.A."/>
            <person name="Saito M.A."/>
            <person name="Schwartz D.C."/>
            <person name="Thamatrakoln K."/>
            <person name="Valentin K."/>
            <person name="Vardi A."/>
            <person name="Wilkerson F.P."/>
            <person name="Rokhsar D.S."/>
        </authorList>
    </citation>
    <scope>NUCLEOTIDE SEQUENCE [LARGE SCALE GENOMIC DNA]</scope>
    <source>
        <strain evidence="4 5">CCMP1335</strain>
    </source>
</reference>
<organism evidence="4 5">
    <name type="scientific">Thalassiosira pseudonana</name>
    <name type="common">Marine diatom</name>
    <name type="synonym">Cyclotella nana</name>
    <dbReference type="NCBI Taxonomy" id="35128"/>
    <lineage>
        <taxon>Eukaryota</taxon>
        <taxon>Sar</taxon>
        <taxon>Stramenopiles</taxon>
        <taxon>Ochrophyta</taxon>
        <taxon>Bacillariophyta</taxon>
        <taxon>Coscinodiscophyceae</taxon>
        <taxon>Thalassiosirophycidae</taxon>
        <taxon>Thalassiosirales</taxon>
        <taxon>Thalassiosiraceae</taxon>
        <taxon>Thalassiosira</taxon>
    </lineage>
</organism>
<gene>
    <name evidence="4" type="ORF">THAPSDRAFT_5664</name>
</gene>
<accession>B8C3J5</accession>
<feature type="signal peptide" evidence="3">
    <location>
        <begin position="1"/>
        <end position="18"/>
    </location>
</feature>
<keyword evidence="3" id="KW-0732">Signal</keyword>
<sequence length="539" mass="59346">MLPLVVAPSVLFLQYAQSFQPPLAHGGNVGRGPSSLTTSRPKGSLIHSSNGDFRATPSGKAEDMFPSDDSDYKNTNGSSDVPSSSSTRFDGNFFQASELAHPTQSKLQIGPIIIVDPIDIIADWVSDWFVVQSLQWKSSDGKTTTTDTPYILESYSPGSALDAIAQASSPYTPLSYQIRTFVRVFLPSLVFAAVSTSVYPSMAEFLVHLHTASSTANDFDATIPNESNLLYTDEVLKVLSNDLSQYVQNILTTCALLFGMLVGQTYYFMYQQQEHVFYALFAEVTEAKSLLEQISLMTYGRPGLYPSLLSRMNDYVQNDLKLLSVNDPTTSTSQLPKDDPLESILYATSVGVPGVVYDTVKSLRQARATRCGALQRKLPNLHIFFLRLLGVIVLTVFPVCGSGSQALAPNVLILQSYMFGILVFGLTLVLNVVEELRNSRKRGAYNVDGVLGVMVGGLELELQERLDGKIWGVGMSPTLPGRITTMNGYDELWNSNVYFDNVLGDIAIIDEAVLDDRSTAETSRRSRAKNWLRRKLLRN</sequence>
<evidence type="ECO:0000313" key="4">
    <source>
        <dbReference type="EMBL" id="EED92574.1"/>
    </source>
</evidence>
<feature type="transmembrane region" description="Helical" evidence="2">
    <location>
        <begin position="414"/>
        <end position="433"/>
    </location>
</feature>
<dbReference type="PaxDb" id="35128-Thaps5664"/>
<keyword evidence="2" id="KW-1133">Transmembrane helix</keyword>
<name>B8C3J5_THAPS</name>
<feature type="compositionally biased region" description="Polar residues" evidence="1">
    <location>
        <begin position="73"/>
        <end position="86"/>
    </location>
</feature>
<feature type="chain" id="PRO_5002869677" evidence="3">
    <location>
        <begin position="19"/>
        <end position="539"/>
    </location>
</feature>
<evidence type="ECO:0000256" key="2">
    <source>
        <dbReference type="SAM" id="Phobius"/>
    </source>
</evidence>
<evidence type="ECO:0000256" key="3">
    <source>
        <dbReference type="SAM" id="SignalP"/>
    </source>
</evidence>
<dbReference type="HOGENOM" id="CLU_505799_0_0_1"/>
<dbReference type="Proteomes" id="UP000001449">
    <property type="component" value="Chromosome 5"/>
</dbReference>
<keyword evidence="5" id="KW-1185">Reference proteome</keyword>
<keyword evidence="2" id="KW-0812">Transmembrane</keyword>
<dbReference type="AlphaFoldDB" id="B8C3J5"/>
<dbReference type="KEGG" id="tps:THAPSDRAFT_5664"/>
<dbReference type="GeneID" id="7445216"/>
<feature type="region of interest" description="Disordered" evidence="1">
    <location>
        <begin position="23"/>
        <end position="86"/>
    </location>
</feature>
<feature type="transmembrane region" description="Helical" evidence="2">
    <location>
        <begin position="384"/>
        <end position="408"/>
    </location>
</feature>